<dbReference type="PANTHER" id="PTHR42983">
    <property type="entry name" value="DINITROGENASE IRON-MOLYBDENUM COFACTOR PROTEIN-RELATED"/>
    <property type="match status" value="1"/>
</dbReference>
<proteinExistence type="predicted"/>
<dbReference type="EMBL" id="JJMM01000005">
    <property type="protein sequence ID" value="KDR96105.1"/>
    <property type="molecule type" value="Genomic_DNA"/>
</dbReference>
<accession>A0A069RJ19</accession>
<keyword evidence="3" id="KW-1185">Reference proteome</keyword>
<name>A0A069RJ19_PEPLI</name>
<dbReference type="STRING" id="1121324.CLIT_5c01170"/>
<dbReference type="InterPro" id="IPR033913">
    <property type="entry name" value="MTH1175_dom"/>
</dbReference>
<dbReference type="Pfam" id="PF02579">
    <property type="entry name" value="Nitro_FeMo-Co"/>
    <property type="match status" value="1"/>
</dbReference>
<dbReference type="PANTHER" id="PTHR42983:SF1">
    <property type="entry name" value="IRON-MOLYBDENUM PROTEIN"/>
    <property type="match status" value="1"/>
</dbReference>
<dbReference type="eggNOG" id="COG1433">
    <property type="taxonomic scope" value="Bacteria"/>
</dbReference>
<comment type="caution">
    <text evidence="2">The sequence shown here is derived from an EMBL/GenBank/DDBJ whole genome shotgun (WGS) entry which is preliminary data.</text>
</comment>
<dbReference type="InterPro" id="IPR003731">
    <property type="entry name" value="Di-Nase_FeMo-co_biosynth"/>
</dbReference>
<dbReference type="RefSeq" id="WP_038262718.1">
    <property type="nucleotide sequence ID" value="NZ_FSRH01000007.1"/>
</dbReference>
<sequence length="119" mass="12469">MRIIVSVSEKSESATLDPRFGRCQYFAVCDENGSVSEFIENPGISSAHGAGITAANKIVEFGADIVITGNLGPNALRVLQASDIKGYASSQLSIKEAVAMYKDGKLSEISMPGPAHHGA</sequence>
<dbReference type="Proteomes" id="UP000027946">
    <property type="component" value="Unassembled WGS sequence"/>
</dbReference>
<dbReference type="OrthoDB" id="9807451at2"/>
<evidence type="ECO:0000313" key="2">
    <source>
        <dbReference type="EMBL" id="KDR96105.1"/>
    </source>
</evidence>
<feature type="domain" description="Dinitrogenase iron-molybdenum cofactor biosynthesis" evidence="1">
    <location>
        <begin position="14"/>
        <end position="102"/>
    </location>
</feature>
<dbReference type="CDD" id="cd00851">
    <property type="entry name" value="MTH1175"/>
    <property type="match status" value="1"/>
</dbReference>
<gene>
    <name evidence="2" type="ORF">CLIT_5c01170</name>
</gene>
<reference evidence="2 3" key="1">
    <citation type="submission" date="2014-03" db="EMBL/GenBank/DDBJ databases">
        <title>Genome sequence of Clostridium litorale W6, DSM 5388.</title>
        <authorList>
            <person name="Poehlein A."/>
            <person name="Jagirdar A."/>
            <person name="Khonsari B."/>
            <person name="Chibani C.M."/>
            <person name="Gutierrez Gutierrez D.A."/>
            <person name="Davydova E."/>
            <person name="Alghaithi H.S."/>
            <person name="Nair K.P."/>
            <person name="Dhamotharan K."/>
            <person name="Chandran L."/>
            <person name="G W."/>
            <person name="Daniel R."/>
        </authorList>
    </citation>
    <scope>NUCLEOTIDE SEQUENCE [LARGE SCALE GENOMIC DNA]</scope>
    <source>
        <strain evidence="2 3">W6</strain>
    </source>
</reference>
<evidence type="ECO:0000259" key="1">
    <source>
        <dbReference type="Pfam" id="PF02579"/>
    </source>
</evidence>
<dbReference type="InterPro" id="IPR036105">
    <property type="entry name" value="DiNase_FeMo-co_biosyn_sf"/>
</dbReference>
<dbReference type="SUPFAM" id="SSF53146">
    <property type="entry name" value="Nitrogenase accessory factor-like"/>
    <property type="match status" value="1"/>
</dbReference>
<organism evidence="2 3">
    <name type="scientific">Peptoclostridium litorale DSM 5388</name>
    <dbReference type="NCBI Taxonomy" id="1121324"/>
    <lineage>
        <taxon>Bacteria</taxon>
        <taxon>Bacillati</taxon>
        <taxon>Bacillota</taxon>
        <taxon>Clostridia</taxon>
        <taxon>Peptostreptococcales</taxon>
        <taxon>Peptoclostridiaceae</taxon>
        <taxon>Peptoclostridium</taxon>
    </lineage>
</organism>
<dbReference type="AlphaFoldDB" id="A0A069RJ19"/>
<dbReference type="Gene3D" id="3.30.420.130">
    <property type="entry name" value="Dinitrogenase iron-molybdenum cofactor biosynthesis domain"/>
    <property type="match status" value="1"/>
</dbReference>
<evidence type="ECO:0000313" key="3">
    <source>
        <dbReference type="Proteomes" id="UP000027946"/>
    </source>
</evidence>
<protein>
    <recommendedName>
        <fullName evidence="1">Dinitrogenase iron-molybdenum cofactor biosynthesis domain-containing protein</fullName>
    </recommendedName>
</protein>